<name>A0A7S1UWY8_9STRA</name>
<organism evidence="4">
    <name type="scientific">Grammatophora oceanica</name>
    <dbReference type="NCBI Taxonomy" id="210454"/>
    <lineage>
        <taxon>Eukaryota</taxon>
        <taxon>Sar</taxon>
        <taxon>Stramenopiles</taxon>
        <taxon>Ochrophyta</taxon>
        <taxon>Bacillariophyta</taxon>
        <taxon>Fragilariophyceae</taxon>
        <taxon>Fragilariophycidae</taxon>
        <taxon>Rhabdonematales</taxon>
        <taxon>Grammatophoraceae</taxon>
        <taxon>Grammatophora</taxon>
    </lineage>
</organism>
<dbReference type="Pfam" id="PF00505">
    <property type="entry name" value="HMG_box"/>
    <property type="match status" value="3"/>
</dbReference>
<feature type="domain" description="HMG box" evidence="3">
    <location>
        <begin position="12"/>
        <end position="80"/>
    </location>
</feature>
<dbReference type="PANTHER" id="PTHR48112">
    <property type="entry name" value="HIGH MOBILITY GROUP PROTEIN DSP1"/>
    <property type="match status" value="1"/>
</dbReference>
<accession>A0A7S1UWY8</accession>
<protein>
    <recommendedName>
        <fullName evidence="3">HMG box domain-containing protein</fullName>
    </recommendedName>
</protein>
<dbReference type="Gene3D" id="1.10.30.10">
    <property type="entry name" value="High mobility group box domain"/>
    <property type="match status" value="3"/>
</dbReference>
<dbReference type="SUPFAM" id="SSF47095">
    <property type="entry name" value="HMG-box"/>
    <property type="match status" value="3"/>
</dbReference>
<keyword evidence="1 2" id="KW-0238">DNA-binding</keyword>
<dbReference type="GO" id="GO:0005634">
    <property type="term" value="C:nucleus"/>
    <property type="evidence" value="ECO:0007669"/>
    <property type="project" value="UniProtKB-UniRule"/>
</dbReference>
<feature type="domain" description="HMG box" evidence="3">
    <location>
        <begin position="114"/>
        <end position="182"/>
    </location>
</feature>
<feature type="DNA-binding region" description="HMG box" evidence="2">
    <location>
        <begin position="114"/>
        <end position="182"/>
    </location>
</feature>
<dbReference type="GO" id="GO:0003677">
    <property type="term" value="F:DNA binding"/>
    <property type="evidence" value="ECO:0007669"/>
    <property type="project" value="UniProtKB-UniRule"/>
</dbReference>
<dbReference type="InterPro" id="IPR036910">
    <property type="entry name" value="HMG_box_dom_sf"/>
</dbReference>
<feature type="DNA-binding region" description="HMG box" evidence="2">
    <location>
        <begin position="213"/>
        <end position="281"/>
    </location>
</feature>
<feature type="DNA-binding region" description="HMG box" evidence="2">
    <location>
        <begin position="12"/>
        <end position="80"/>
    </location>
</feature>
<evidence type="ECO:0000256" key="1">
    <source>
        <dbReference type="ARBA" id="ARBA00023125"/>
    </source>
</evidence>
<dbReference type="InterPro" id="IPR009071">
    <property type="entry name" value="HMG_box_dom"/>
</dbReference>
<dbReference type="PRINTS" id="PR00886">
    <property type="entry name" value="HIGHMOBLTY12"/>
</dbReference>
<dbReference type="PROSITE" id="PS50118">
    <property type="entry name" value="HMG_BOX_2"/>
    <property type="match status" value="3"/>
</dbReference>
<dbReference type="EMBL" id="HBGK01019523">
    <property type="protein sequence ID" value="CAD9280996.1"/>
    <property type="molecule type" value="Transcribed_RNA"/>
</dbReference>
<dbReference type="FunFam" id="1.10.30.10:FF:000073">
    <property type="entry name" value="High mobility group protein 1 homolog"/>
    <property type="match status" value="1"/>
</dbReference>
<evidence type="ECO:0000256" key="2">
    <source>
        <dbReference type="PROSITE-ProRule" id="PRU00267"/>
    </source>
</evidence>
<gene>
    <name evidence="4" type="ORF">GOCE00092_LOCUS9906</name>
</gene>
<keyword evidence="2" id="KW-0539">Nucleus</keyword>
<evidence type="ECO:0000313" key="4">
    <source>
        <dbReference type="EMBL" id="CAD9280996.1"/>
    </source>
</evidence>
<dbReference type="PANTHER" id="PTHR48112:SF15">
    <property type="entry name" value="HMG BOX DOMAIN-CONTAINING PROTEIN"/>
    <property type="match status" value="1"/>
</dbReference>
<proteinExistence type="predicted"/>
<evidence type="ECO:0000259" key="3">
    <source>
        <dbReference type="PROSITE" id="PS50118"/>
    </source>
</evidence>
<reference evidence="4" key="1">
    <citation type="submission" date="2021-01" db="EMBL/GenBank/DDBJ databases">
        <authorList>
            <person name="Corre E."/>
            <person name="Pelletier E."/>
            <person name="Niang G."/>
            <person name="Scheremetjew M."/>
            <person name="Finn R."/>
            <person name="Kale V."/>
            <person name="Holt S."/>
            <person name="Cochrane G."/>
            <person name="Meng A."/>
            <person name="Brown T."/>
            <person name="Cohen L."/>
        </authorList>
    </citation>
    <scope>NUCLEOTIDE SEQUENCE</scope>
    <source>
        <strain evidence="4">CCMP 410</strain>
    </source>
</reference>
<dbReference type="SMART" id="SM00398">
    <property type="entry name" value="HMG"/>
    <property type="match status" value="3"/>
</dbReference>
<dbReference type="AlphaFoldDB" id="A0A7S1UWY8"/>
<sequence length="341" mass="38487">MAKKAPRDPNAPRRNLSAYLLYQNAMRDEFKSQNPGMTFGQLAKYTSAMYAELSPEEKEAWVARAEADKARYLQELANYVPPPGYDAKGDAVMTFQARGSGGRRGKPERDPGAPKRNMSAYLLFQNAMREQFRRENPGMTFGQLAKYTSAMYKCLTPEEKATWEARASQDKARFDAEMAAYCPPPGHDAQGNLIEDHRIPARKVKKVKDPAAPKRARGSFVFFTFDMRPQIMKEYPGIKFVELGTIMGERWRALTPEEKKTYEDKAADDKIRFNDEMQKYMANKAAANPPPPVAAVAAAAAPQAPVQYQYSDMYAVDPNMTAHYPDYTPGYDQQYQYGGTE</sequence>
<dbReference type="InterPro" id="IPR050342">
    <property type="entry name" value="HMGB"/>
</dbReference>
<feature type="domain" description="HMG box" evidence="3">
    <location>
        <begin position="213"/>
        <end position="281"/>
    </location>
</feature>